<feature type="transmembrane region" description="Helical" evidence="2">
    <location>
        <begin position="28"/>
        <end position="46"/>
    </location>
</feature>
<dbReference type="AlphaFoldDB" id="A0AAW1QEN7"/>
<keyword evidence="2" id="KW-0472">Membrane</keyword>
<keyword evidence="4" id="KW-1185">Reference proteome</keyword>
<sequence>MQQTNDQITNEAARKKKAKGPTVKGSQTSAPVLVLAAAVLAGLLWWRRRHPPARKPSVAKAGRNTPSLKAGKAEALPSSRPNSSLPRNKASKSARSRQRKQEERKKKAVEEDAKKAAKNAGPAYDSDDEENNKLILTSKFYDSARRDTLTGPVSRIPSLGGAASQQR</sequence>
<feature type="compositionally biased region" description="Basic residues" evidence="1">
    <location>
        <begin position="89"/>
        <end position="98"/>
    </location>
</feature>
<proteinExistence type="predicted"/>
<feature type="compositionally biased region" description="Polar residues" evidence="1">
    <location>
        <begin position="1"/>
        <end position="10"/>
    </location>
</feature>
<accession>A0AAW1QEN7</accession>
<feature type="region of interest" description="Disordered" evidence="1">
    <location>
        <begin position="52"/>
        <end position="167"/>
    </location>
</feature>
<protein>
    <submittedName>
        <fullName evidence="3">Uncharacterized protein</fullName>
    </submittedName>
</protein>
<organism evidence="3 4">
    <name type="scientific">[Myrmecia] bisecta</name>
    <dbReference type="NCBI Taxonomy" id="41462"/>
    <lineage>
        <taxon>Eukaryota</taxon>
        <taxon>Viridiplantae</taxon>
        <taxon>Chlorophyta</taxon>
        <taxon>core chlorophytes</taxon>
        <taxon>Trebouxiophyceae</taxon>
        <taxon>Trebouxiales</taxon>
        <taxon>Trebouxiaceae</taxon>
        <taxon>Myrmecia</taxon>
    </lineage>
</organism>
<name>A0AAW1QEN7_9CHLO</name>
<feature type="compositionally biased region" description="Low complexity" evidence="1">
    <location>
        <begin position="76"/>
        <end position="88"/>
    </location>
</feature>
<dbReference type="Proteomes" id="UP001489004">
    <property type="component" value="Unassembled WGS sequence"/>
</dbReference>
<reference evidence="3 4" key="1">
    <citation type="journal article" date="2024" name="Nat. Commun.">
        <title>Phylogenomics reveals the evolutionary origins of lichenization in chlorophyte algae.</title>
        <authorList>
            <person name="Puginier C."/>
            <person name="Libourel C."/>
            <person name="Otte J."/>
            <person name="Skaloud P."/>
            <person name="Haon M."/>
            <person name="Grisel S."/>
            <person name="Petersen M."/>
            <person name="Berrin J.G."/>
            <person name="Delaux P.M."/>
            <person name="Dal Grande F."/>
            <person name="Keller J."/>
        </authorList>
    </citation>
    <scope>NUCLEOTIDE SEQUENCE [LARGE SCALE GENOMIC DNA]</scope>
    <source>
        <strain evidence="3 4">SAG 2043</strain>
    </source>
</reference>
<evidence type="ECO:0000313" key="4">
    <source>
        <dbReference type="Proteomes" id="UP001489004"/>
    </source>
</evidence>
<keyword evidence="2" id="KW-1133">Transmembrane helix</keyword>
<keyword evidence="2" id="KW-0812">Transmembrane</keyword>
<evidence type="ECO:0000256" key="2">
    <source>
        <dbReference type="SAM" id="Phobius"/>
    </source>
</evidence>
<feature type="region of interest" description="Disordered" evidence="1">
    <location>
        <begin position="1"/>
        <end position="31"/>
    </location>
</feature>
<evidence type="ECO:0000313" key="3">
    <source>
        <dbReference type="EMBL" id="KAK9819882.1"/>
    </source>
</evidence>
<evidence type="ECO:0000256" key="1">
    <source>
        <dbReference type="SAM" id="MobiDB-lite"/>
    </source>
</evidence>
<gene>
    <name evidence="3" type="ORF">WJX72_003560</name>
</gene>
<comment type="caution">
    <text evidence="3">The sequence shown here is derived from an EMBL/GenBank/DDBJ whole genome shotgun (WGS) entry which is preliminary data.</text>
</comment>
<feature type="compositionally biased region" description="Basic and acidic residues" evidence="1">
    <location>
        <begin position="99"/>
        <end position="115"/>
    </location>
</feature>
<dbReference type="EMBL" id="JALJOR010000003">
    <property type="protein sequence ID" value="KAK9819882.1"/>
    <property type="molecule type" value="Genomic_DNA"/>
</dbReference>